<proteinExistence type="inferred from homology"/>
<evidence type="ECO:0000256" key="2">
    <source>
        <dbReference type="ARBA" id="ARBA00005462"/>
    </source>
</evidence>
<evidence type="ECO:0000313" key="9">
    <source>
        <dbReference type="Proteomes" id="UP001314229"/>
    </source>
</evidence>
<evidence type="ECO:0000313" key="8">
    <source>
        <dbReference type="EMBL" id="CAK6970741.1"/>
    </source>
</evidence>
<evidence type="ECO:0000256" key="7">
    <source>
        <dbReference type="SAM" id="MobiDB-lite"/>
    </source>
</evidence>
<comment type="subcellular location">
    <subcellularLocation>
        <location evidence="1">Cell junction</location>
    </subcellularLocation>
</comment>
<evidence type="ECO:0000256" key="1">
    <source>
        <dbReference type="ARBA" id="ARBA00004282"/>
    </source>
</evidence>
<dbReference type="PANTHER" id="PTHR10372">
    <property type="entry name" value="PLAKOPHILLIN-RELATED"/>
    <property type="match status" value="1"/>
</dbReference>
<dbReference type="InterPro" id="IPR000225">
    <property type="entry name" value="Armadillo"/>
</dbReference>
<keyword evidence="3" id="KW-0677">Repeat</keyword>
<dbReference type="PANTHER" id="PTHR10372:SF25">
    <property type="entry name" value="PLAKOPHILIN-2"/>
    <property type="match status" value="1"/>
</dbReference>
<dbReference type="SUPFAM" id="SSF48371">
    <property type="entry name" value="ARM repeat"/>
    <property type="match status" value="1"/>
</dbReference>
<dbReference type="GO" id="GO:0005886">
    <property type="term" value="C:plasma membrane"/>
    <property type="evidence" value="ECO:0007669"/>
    <property type="project" value="TreeGrafter"/>
</dbReference>
<dbReference type="SMART" id="SM00185">
    <property type="entry name" value="ARM"/>
    <property type="match status" value="6"/>
</dbReference>
<evidence type="ECO:0000256" key="4">
    <source>
        <dbReference type="ARBA" id="ARBA00022889"/>
    </source>
</evidence>
<keyword evidence="5" id="KW-0965">Cell junction</keyword>
<dbReference type="GO" id="GO:0007507">
    <property type="term" value="P:heart development"/>
    <property type="evidence" value="ECO:0007669"/>
    <property type="project" value="TreeGrafter"/>
</dbReference>
<feature type="region of interest" description="Disordered" evidence="7">
    <location>
        <begin position="94"/>
        <end position="129"/>
    </location>
</feature>
<dbReference type="GO" id="GO:0014704">
    <property type="term" value="C:intercalated disc"/>
    <property type="evidence" value="ECO:0007669"/>
    <property type="project" value="TreeGrafter"/>
</dbReference>
<evidence type="ECO:0000256" key="5">
    <source>
        <dbReference type="ARBA" id="ARBA00022949"/>
    </source>
</evidence>
<keyword evidence="4" id="KW-0130">Cell adhesion</keyword>
<keyword evidence="9" id="KW-1185">Reference proteome</keyword>
<dbReference type="GO" id="GO:0098609">
    <property type="term" value="P:cell-cell adhesion"/>
    <property type="evidence" value="ECO:0007669"/>
    <property type="project" value="InterPro"/>
</dbReference>
<sequence>MEEFFKTALHVQRQDSFVLDDSSLALPTELKLRSAAETHSTDRSSQRVQQQVQLTLARRGKKPVSNGSVYLQKNLSKSFDAEDGLFSHTKVNGPHFTNLSLPGNKNVRRPSRRVEVSPPPSPELPRSHIAYNPRRFGTYTQDHSQSHWMGAMLGHTPGSSSFRRYAFSEAPWGTKLHTSTAVRPSFHKRSLRLIEGPQPVFADAGFRQSRKSASGWSPNQTVFKQEKHAVQGPNGTGMFGALQPDNGLSCLAQVRREGQGLHRQNSYSPSVISAEVVLGKTFEADLPIQEIQAHNYTTLNTENKPPEMTLERAVNLLSQDDEEMLISAASYIQSQSFRSADAKKTVYYLHGIPKLLELLNNDNEEVQRATAGALRNVVYQSSENKMEVKESDGLATILLALKHSRDVETRRQLTGLLWNLSSHDLLKERLSREALTVLTQSVLVPSSGISEGENPKDDLLADADVFHSVTGCLRNLSSAGPDSRKAMRDCEKLIDSLVYYIRGTIADYKTDDKSTENCVCILHNLSYQIEAELPTKHMRDLRESRQNLAPKPKTVGCFSYRSAKITEHLEQRGPLLEENANPQGIEWLWSAIIIRMYLSLLARSVRHYTQEAAIGALQNLTAGNGAVTEAIAFTIVQRENGLQHVKRMLQEGESGMKRTAVSLLKNLSRYQELLPDIVKQVLPEVVEMLPNDDTGTDLPTDVTASLCHILINLSQNSLQHVRDIVNQRALPRIINISNKDNGYGPTRAGQAACVLLHAMWKHSDLHEVFKKCGYRKTDFINARTTKAVNSS</sequence>
<dbReference type="InterPro" id="IPR016024">
    <property type="entry name" value="ARM-type_fold"/>
</dbReference>
<comment type="caution">
    <text evidence="8">The sequence shown here is derived from an EMBL/GenBank/DDBJ whole genome shotgun (WGS) entry which is preliminary data.</text>
</comment>
<dbReference type="Pfam" id="PF00514">
    <property type="entry name" value="Arm"/>
    <property type="match status" value="2"/>
</dbReference>
<organism evidence="8 9">
    <name type="scientific">Scomber scombrus</name>
    <name type="common">Atlantic mackerel</name>
    <name type="synonym">Scomber vernalis</name>
    <dbReference type="NCBI Taxonomy" id="13677"/>
    <lineage>
        <taxon>Eukaryota</taxon>
        <taxon>Metazoa</taxon>
        <taxon>Chordata</taxon>
        <taxon>Craniata</taxon>
        <taxon>Vertebrata</taxon>
        <taxon>Euteleostomi</taxon>
        <taxon>Actinopterygii</taxon>
        <taxon>Neopterygii</taxon>
        <taxon>Teleostei</taxon>
        <taxon>Neoteleostei</taxon>
        <taxon>Acanthomorphata</taxon>
        <taxon>Pelagiaria</taxon>
        <taxon>Scombriformes</taxon>
        <taxon>Scombridae</taxon>
        <taxon>Scomber</taxon>
    </lineage>
</organism>
<dbReference type="AlphaFoldDB" id="A0AAV1PKI7"/>
<accession>A0AAV1PKI7</accession>
<dbReference type="InterPro" id="IPR011989">
    <property type="entry name" value="ARM-like"/>
</dbReference>
<dbReference type="EMBL" id="CAWUFR010000163">
    <property type="protein sequence ID" value="CAK6970741.1"/>
    <property type="molecule type" value="Genomic_DNA"/>
</dbReference>
<dbReference type="GO" id="GO:0005737">
    <property type="term" value="C:cytoplasm"/>
    <property type="evidence" value="ECO:0007669"/>
    <property type="project" value="TreeGrafter"/>
</dbReference>
<dbReference type="GO" id="GO:0002934">
    <property type="term" value="P:desmosome organization"/>
    <property type="evidence" value="ECO:0007669"/>
    <property type="project" value="TreeGrafter"/>
</dbReference>
<dbReference type="GO" id="GO:0045110">
    <property type="term" value="P:intermediate filament bundle assembly"/>
    <property type="evidence" value="ECO:0007669"/>
    <property type="project" value="TreeGrafter"/>
</dbReference>
<dbReference type="GO" id="GO:0072659">
    <property type="term" value="P:protein localization to plasma membrane"/>
    <property type="evidence" value="ECO:0007669"/>
    <property type="project" value="TreeGrafter"/>
</dbReference>
<evidence type="ECO:0000256" key="3">
    <source>
        <dbReference type="ARBA" id="ARBA00022737"/>
    </source>
</evidence>
<reference evidence="8 9" key="1">
    <citation type="submission" date="2024-01" db="EMBL/GenBank/DDBJ databases">
        <authorList>
            <person name="Alioto T."/>
            <person name="Alioto T."/>
            <person name="Gomez Garrido J."/>
        </authorList>
    </citation>
    <scope>NUCLEOTIDE SEQUENCE [LARGE SCALE GENOMIC DNA]</scope>
</reference>
<evidence type="ECO:0000256" key="6">
    <source>
        <dbReference type="PROSITE-ProRule" id="PRU00259"/>
    </source>
</evidence>
<protein>
    <submittedName>
        <fullName evidence="8">Plakophilin-2</fullName>
    </submittedName>
</protein>
<dbReference type="GO" id="GO:0005912">
    <property type="term" value="C:adherens junction"/>
    <property type="evidence" value="ECO:0007669"/>
    <property type="project" value="TreeGrafter"/>
</dbReference>
<dbReference type="GO" id="GO:0005634">
    <property type="term" value="C:nucleus"/>
    <property type="evidence" value="ECO:0007669"/>
    <property type="project" value="TreeGrafter"/>
</dbReference>
<gene>
    <name evidence="8" type="ORF">FSCOSCO3_A001279</name>
</gene>
<dbReference type="Gene3D" id="1.25.10.10">
    <property type="entry name" value="Leucine-rich Repeat Variant"/>
    <property type="match status" value="1"/>
</dbReference>
<feature type="repeat" description="ARM" evidence="6">
    <location>
        <begin position="350"/>
        <end position="392"/>
    </location>
</feature>
<dbReference type="InterPro" id="IPR028435">
    <property type="entry name" value="Plakophilin/d_Catenin"/>
</dbReference>
<name>A0AAV1PKI7_SCOSC</name>
<dbReference type="PROSITE" id="PS50176">
    <property type="entry name" value="ARM_REPEAT"/>
    <property type="match status" value="1"/>
</dbReference>
<dbReference type="Proteomes" id="UP001314229">
    <property type="component" value="Unassembled WGS sequence"/>
</dbReference>
<comment type="similarity">
    <text evidence="2">Belongs to the beta-catenin family.</text>
</comment>